<dbReference type="RefSeq" id="WP_349215468.1">
    <property type="nucleotide sequence ID" value="NZ_JBBMFA010000080.1"/>
</dbReference>
<reference evidence="2 3" key="1">
    <citation type="submission" date="2024-03" db="EMBL/GenBank/DDBJ databases">
        <title>Human intestinal bacterial collection.</title>
        <authorList>
            <person name="Pauvert C."/>
            <person name="Hitch T.C.A."/>
            <person name="Clavel T."/>
        </authorList>
    </citation>
    <scope>NUCLEOTIDE SEQUENCE [LARGE SCALE GENOMIC DNA]</scope>
    <source>
        <strain evidence="2 3">CLA-JM-H11</strain>
    </source>
</reference>
<comment type="caution">
    <text evidence="2">The sequence shown here is derived from an EMBL/GenBank/DDBJ whole genome shotgun (WGS) entry which is preliminary data.</text>
</comment>
<sequence>MTSCEWCLNYVWDEEYGMRVCCVPLDEDEMCDCLGGRTRECPFFQMDDEYKIVQKQN</sequence>
<gene>
    <name evidence="2" type="ORF">WMO24_06285</name>
</gene>
<evidence type="ECO:0000313" key="3">
    <source>
        <dbReference type="Proteomes" id="UP001477672"/>
    </source>
</evidence>
<accession>A0ABV1GEW3</accession>
<dbReference type="EMBL" id="JBBMFA010000080">
    <property type="protein sequence ID" value="MEQ2520033.1"/>
    <property type="molecule type" value="Genomic_DNA"/>
</dbReference>
<name>A0ABV1GEW3_9FIRM</name>
<dbReference type="InterPro" id="IPR045525">
    <property type="entry name" value="DUF6472"/>
</dbReference>
<organism evidence="2 3">
    <name type="scientific">Ruthenibacterium intestinale</name>
    <dbReference type="NCBI Taxonomy" id="3133163"/>
    <lineage>
        <taxon>Bacteria</taxon>
        <taxon>Bacillati</taxon>
        <taxon>Bacillota</taxon>
        <taxon>Clostridia</taxon>
        <taxon>Eubacteriales</taxon>
        <taxon>Oscillospiraceae</taxon>
        <taxon>Ruthenibacterium</taxon>
    </lineage>
</organism>
<protein>
    <submittedName>
        <fullName evidence="2">DUF6472 family protein</fullName>
    </submittedName>
</protein>
<keyword evidence="3" id="KW-1185">Reference proteome</keyword>
<dbReference type="Pfam" id="PF20076">
    <property type="entry name" value="DUF6472"/>
    <property type="match status" value="1"/>
</dbReference>
<dbReference type="Proteomes" id="UP001477672">
    <property type="component" value="Unassembled WGS sequence"/>
</dbReference>
<proteinExistence type="predicted"/>
<evidence type="ECO:0000313" key="2">
    <source>
        <dbReference type="EMBL" id="MEQ2520033.1"/>
    </source>
</evidence>
<evidence type="ECO:0000259" key="1">
    <source>
        <dbReference type="Pfam" id="PF20076"/>
    </source>
</evidence>
<feature type="domain" description="DUF6472" evidence="1">
    <location>
        <begin position="2"/>
        <end position="56"/>
    </location>
</feature>